<evidence type="ECO:0000313" key="2">
    <source>
        <dbReference type="Proteomes" id="UP000199467"/>
    </source>
</evidence>
<proteinExistence type="predicted"/>
<dbReference type="AlphaFoldDB" id="A0A1G6IJE2"/>
<accession>A0A1G6IJE2</accession>
<evidence type="ECO:0000313" key="1">
    <source>
        <dbReference type="EMBL" id="SDC06618.1"/>
    </source>
</evidence>
<dbReference type="Proteomes" id="UP000199467">
    <property type="component" value="Unassembled WGS sequence"/>
</dbReference>
<gene>
    <name evidence="1" type="ORF">SAMN05216576_101297</name>
</gene>
<dbReference type="RefSeq" id="WP_017676375.1">
    <property type="nucleotide sequence ID" value="NZ_FMZQ01000001.1"/>
</dbReference>
<name>A0A1G6IJE2_9GAMM</name>
<protein>
    <submittedName>
        <fullName evidence="1">Uncharacterized protein</fullName>
    </submittedName>
</protein>
<organism evidence="1 2">
    <name type="scientific">Ectopseudomonas chengduensis</name>
    <dbReference type="NCBI Taxonomy" id="489632"/>
    <lineage>
        <taxon>Bacteria</taxon>
        <taxon>Pseudomonadati</taxon>
        <taxon>Pseudomonadota</taxon>
        <taxon>Gammaproteobacteria</taxon>
        <taxon>Pseudomonadales</taxon>
        <taxon>Pseudomonadaceae</taxon>
        <taxon>Ectopseudomonas</taxon>
    </lineage>
</organism>
<sequence>MKQYVSLVALSLLSLQAAALDLAKHPQVFDAGQGVSLALAPSADGTQALVQVRGINHPLDEVVFLTDVRELGNEQRDYGIRLDGRDYNLLNKRRAWSGESYQLNLPNTQGFELSYNEDKTKALKPKDLLAIYQKQEKDGLQARLAAFDRKQRVADYSARLQEIDGEASKACATPLSTKVDWSAISDEQLIGLSVPSFCGEVVNQMAYLCGKDDRYKAEAKTLKGVDCRFGESMKLREQDGQLQFTTLKDEPNQGDFINAILRNR</sequence>
<keyword evidence="2" id="KW-1185">Reference proteome</keyword>
<dbReference type="EMBL" id="FMZQ01000001">
    <property type="protein sequence ID" value="SDC06618.1"/>
    <property type="molecule type" value="Genomic_DNA"/>
</dbReference>
<reference evidence="2" key="1">
    <citation type="submission" date="2016-10" db="EMBL/GenBank/DDBJ databases">
        <authorList>
            <person name="Varghese N."/>
            <person name="Submissions S."/>
        </authorList>
    </citation>
    <scope>NUCLEOTIDE SEQUENCE [LARGE SCALE GENOMIC DNA]</scope>
    <source>
        <strain evidence="2">DSM 26382</strain>
    </source>
</reference>